<dbReference type="Proteomes" id="UP000093199">
    <property type="component" value="Unassembled WGS sequence"/>
</dbReference>
<dbReference type="NCBIfam" id="NF010190">
    <property type="entry name" value="PRK13669.1"/>
    <property type="match status" value="1"/>
</dbReference>
<name>A0A1C0YEI1_9BACL</name>
<proteinExistence type="predicted"/>
<dbReference type="EMBL" id="MASJ01000012">
    <property type="protein sequence ID" value="OCS85592.1"/>
    <property type="molecule type" value="Genomic_DNA"/>
</dbReference>
<evidence type="ECO:0000313" key="1">
    <source>
        <dbReference type="EMBL" id="OCS85592.1"/>
    </source>
</evidence>
<gene>
    <name evidence="1" type="ORF">A6M13_02730</name>
</gene>
<dbReference type="AlphaFoldDB" id="A0A1C0YEI1"/>
<organism evidence="1 2">
    <name type="scientific">Caryophanon tenue</name>
    <dbReference type="NCBI Taxonomy" id="33978"/>
    <lineage>
        <taxon>Bacteria</taxon>
        <taxon>Bacillati</taxon>
        <taxon>Bacillota</taxon>
        <taxon>Bacilli</taxon>
        <taxon>Bacillales</taxon>
        <taxon>Caryophanaceae</taxon>
        <taxon>Caryophanon</taxon>
    </lineage>
</organism>
<evidence type="ECO:0000313" key="2">
    <source>
        <dbReference type="Proteomes" id="UP000093199"/>
    </source>
</evidence>
<protein>
    <submittedName>
        <fullName evidence="1">Uncharacterized protein</fullName>
    </submittedName>
</protein>
<sequence>MNPMVEFCITNLANGAQDVYDKLELDPNVDVLEYGCLSFCTECAEGLYAVVNGDLVTGNDATDLLQNIYQYIEENPMW</sequence>
<dbReference type="RefSeq" id="WP_066544743.1">
    <property type="nucleotide sequence ID" value="NZ_MASJ01000012.1"/>
</dbReference>
<dbReference type="STRING" id="33978.A6M13_02730"/>
<reference evidence="1 2" key="1">
    <citation type="submission" date="2016-07" db="EMBL/GenBank/DDBJ databases">
        <title>Caryophanon tenue genome sequencing.</title>
        <authorList>
            <person name="Verma A."/>
            <person name="Pal Y."/>
            <person name="Krishnamurthi S."/>
        </authorList>
    </citation>
    <scope>NUCLEOTIDE SEQUENCE [LARGE SCALE GENOMIC DNA]</scope>
    <source>
        <strain evidence="1 2">DSM 14152</strain>
    </source>
</reference>
<comment type="caution">
    <text evidence="1">The sequence shown here is derived from an EMBL/GenBank/DDBJ whole genome shotgun (WGS) entry which is preliminary data.</text>
</comment>
<dbReference type="OrthoDB" id="1684419at2"/>
<accession>A0A1C0YEI1</accession>
<dbReference type="Pfam" id="PF07293">
    <property type="entry name" value="DUF1450"/>
    <property type="match status" value="1"/>
</dbReference>
<dbReference type="InterPro" id="IPR009910">
    <property type="entry name" value="DUF1450"/>
</dbReference>
<keyword evidence="2" id="KW-1185">Reference proteome</keyword>